<dbReference type="AlphaFoldDB" id="A0A9W4I748"/>
<evidence type="ECO:0000313" key="2">
    <source>
        <dbReference type="Proteomes" id="UP001153461"/>
    </source>
</evidence>
<dbReference type="OrthoDB" id="5324144at2759"/>
<accession>A0A9W4I748</accession>
<gene>
    <name evidence="1" type="ORF">PNAL_LOCUS8232</name>
</gene>
<reference evidence="1" key="1">
    <citation type="submission" date="2021-07" db="EMBL/GenBank/DDBJ databases">
        <authorList>
            <person name="Branca A.L. A."/>
        </authorList>
    </citation>
    <scope>NUCLEOTIDE SEQUENCE</scope>
</reference>
<feature type="non-terminal residue" evidence="1">
    <location>
        <position position="1"/>
    </location>
</feature>
<evidence type="ECO:0000313" key="1">
    <source>
        <dbReference type="EMBL" id="CAG8229935.1"/>
    </source>
</evidence>
<dbReference type="Proteomes" id="UP001153461">
    <property type="component" value="Unassembled WGS sequence"/>
</dbReference>
<organism evidence="1 2">
    <name type="scientific">Penicillium nalgiovense</name>
    <dbReference type="NCBI Taxonomy" id="60175"/>
    <lineage>
        <taxon>Eukaryota</taxon>
        <taxon>Fungi</taxon>
        <taxon>Dikarya</taxon>
        <taxon>Ascomycota</taxon>
        <taxon>Pezizomycotina</taxon>
        <taxon>Eurotiomycetes</taxon>
        <taxon>Eurotiomycetidae</taxon>
        <taxon>Eurotiales</taxon>
        <taxon>Aspergillaceae</taxon>
        <taxon>Penicillium</taxon>
    </lineage>
</organism>
<sequence>NTTWTSKPYGASGGYCSQPIHFASSRPTKGTRLRLAGPNIYAKMSDVSPPQPTELIYCTAPVHIPKAKARISTSQ</sequence>
<dbReference type="EMBL" id="CAJVNV010000545">
    <property type="protein sequence ID" value="CAG8229935.1"/>
    <property type="molecule type" value="Genomic_DNA"/>
</dbReference>
<proteinExistence type="predicted"/>
<protein>
    <submittedName>
        <fullName evidence="1">Uncharacterized protein</fullName>
    </submittedName>
</protein>
<comment type="caution">
    <text evidence="1">The sequence shown here is derived from an EMBL/GenBank/DDBJ whole genome shotgun (WGS) entry which is preliminary data.</text>
</comment>
<name>A0A9W4I748_PENNA</name>